<dbReference type="Proteomes" id="UP000008698">
    <property type="component" value="Unassembled WGS sequence"/>
</dbReference>
<keyword evidence="3" id="KW-1185">Reference proteome</keyword>
<dbReference type="KEGG" id="val:VDBG_00051"/>
<feature type="signal peptide" evidence="1">
    <location>
        <begin position="1"/>
        <end position="22"/>
    </location>
</feature>
<organism evidence="3">
    <name type="scientific">Verticillium alfalfae (strain VaMs.102 / ATCC MYA-4576 / FGSC 10136)</name>
    <name type="common">Verticillium wilt of alfalfa</name>
    <name type="synonym">Verticillium albo-atrum</name>
    <dbReference type="NCBI Taxonomy" id="526221"/>
    <lineage>
        <taxon>Eukaryota</taxon>
        <taxon>Fungi</taxon>
        <taxon>Dikarya</taxon>
        <taxon>Ascomycota</taxon>
        <taxon>Pezizomycotina</taxon>
        <taxon>Sordariomycetes</taxon>
        <taxon>Hypocreomycetidae</taxon>
        <taxon>Glomerellales</taxon>
        <taxon>Plectosphaerellaceae</taxon>
        <taxon>Verticillium</taxon>
    </lineage>
</organism>
<dbReference type="EMBL" id="DS985214">
    <property type="protein sequence ID" value="EEY13944.1"/>
    <property type="molecule type" value="Genomic_DNA"/>
</dbReference>
<accession>C9S8I3</accession>
<dbReference type="GeneID" id="9528474"/>
<dbReference type="OrthoDB" id="10036721at2759"/>
<dbReference type="eggNOG" id="ENOG502QWE4">
    <property type="taxonomic scope" value="Eukaryota"/>
</dbReference>
<evidence type="ECO:0000256" key="1">
    <source>
        <dbReference type="SAM" id="SignalP"/>
    </source>
</evidence>
<sequence length="535" mass="58338">MATIRHLAPLILLLASSVEVRAKNIDYAALPDETLFPGPWERYIKAPADKTRITPARILATFGNVTTSSATPWAVTPGDHVPGQGILIGPEGLLTLEFDENIGGRRHRVCFDVESVGDDPELYLSYSESPLFSGKLPDATTDRSEGDLPLQIEFGTQTGVVCVGKDFVRGGFKYLTIRMPVYPVLGSGPAPNSHRDVLSGQHVLSPGAERRKSDRDPYATPWVSIRNLWVDCTAYPSQAQGRAYSGYFFSSSNLLNRIWYAGAYTLQLSTLDPGEGSSRIDYNRLVDDNESPAGSCLPARVNVSVAKIDNDTNLHPGKKHSLRSKRLLSVVLDKTITLARWLGDENDGNMHRPDDDLWTAARAVLHKGIQSLYCPTTHLHAANLAESRRCPDPDHLAPQAGNAWALVAGAAHPSSSSPVSRALSARWLPAGAPAPETPRLLSPLASSIELMTAPGGTVGGFVWDDDQPEIDFRGGKTVAFIVWEDRVGSAPPVEALDVSPGRRTEADCEEEWYLQVILYQNDMRLVYDKNLTALP</sequence>
<dbReference type="PANTHER" id="PTHR34987:SF6">
    <property type="entry name" value="ALPHA-L-RHAMNOSIDASE SIX-HAIRPIN GLYCOSIDASE DOMAIN-CONTAINING PROTEIN"/>
    <property type="match status" value="1"/>
</dbReference>
<dbReference type="PANTHER" id="PTHR34987">
    <property type="entry name" value="C, PUTATIVE (AFU_ORTHOLOGUE AFUA_3G02880)-RELATED"/>
    <property type="match status" value="1"/>
</dbReference>
<proteinExistence type="predicted"/>
<dbReference type="RefSeq" id="XP_003008370.1">
    <property type="nucleotide sequence ID" value="XM_003008324.1"/>
</dbReference>
<protein>
    <submittedName>
        <fullName evidence="2">Alpha-L-rhamnosidase A</fullName>
    </submittedName>
</protein>
<gene>
    <name evidence="2" type="ORF">VDBG_00051</name>
</gene>
<dbReference type="HOGENOM" id="CLU_007933_3_0_1"/>
<feature type="chain" id="PRO_5003001802" evidence="1">
    <location>
        <begin position="23"/>
        <end position="535"/>
    </location>
</feature>
<name>C9S8I3_VERA1</name>
<dbReference type="AlphaFoldDB" id="C9S8I3"/>
<evidence type="ECO:0000313" key="2">
    <source>
        <dbReference type="EMBL" id="EEY13944.1"/>
    </source>
</evidence>
<reference evidence="3" key="1">
    <citation type="journal article" date="2011" name="PLoS Pathog.">
        <title>Comparative genomics yields insights into niche adaptation of plant vascular wilt pathogens.</title>
        <authorList>
            <person name="Klosterman S.J."/>
            <person name="Subbarao K.V."/>
            <person name="Kang S."/>
            <person name="Veronese P."/>
            <person name="Gold S.E."/>
            <person name="Thomma B.P.H.J."/>
            <person name="Chen Z."/>
            <person name="Henrissat B."/>
            <person name="Lee Y.-H."/>
            <person name="Park J."/>
            <person name="Garcia-Pedrajas M.D."/>
            <person name="Barbara D.J."/>
            <person name="Anchieta A."/>
            <person name="de Jonge R."/>
            <person name="Santhanam P."/>
            <person name="Maruthachalam K."/>
            <person name="Atallah Z."/>
            <person name="Amyotte S.G."/>
            <person name="Paz Z."/>
            <person name="Inderbitzin P."/>
            <person name="Hayes R.J."/>
            <person name="Heiman D.I."/>
            <person name="Young S."/>
            <person name="Zeng Q."/>
            <person name="Engels R."/>
            <person name="Galagan J."/>
            <person name="Cuomo C.A."/>
            <person name="Dobinson K.F."/>
            <person name="Ma L.-J."/>
        </authorList>
    </citation>
    <scope>NUCLEOTIDE SEQUENCE [LARGE SCALE GENOMIC DNA]</scope>
    <source>
        <strain evidence="3">VaMs.102 / ATCC MYA-4576 / FGSC 10136</strain>
    </source>
</reference>
<keyword evidence="1" id="KW-0732">Signal</keyword>
<evidence type="ECO:0000313" key="3">
    <source>
        <dbReference type="Proteomes" id="UP000008698"/>
    </source>
</evidence>